<keyword evidence="5" id="KW-1185">Reference proteome</keyword>
<proteinExistence type="predicted"/>
<evidence type="ECO:0000256" key="1">
    <source>
        <dbReference type="SAM" id="MobiDB-lite"/>
    </source>
</evidence>
<keyword evidence="2" id="KW-0472">Membrane</keyword>
<feature type="transmembrane region" description="Helical" evidence="2">
    <location>
        <begin position="378"/>
        <end position="397"/>
    </location>
</feature>
<reference evidence="3" key="1">
    <citation type="submission" date="2022-10" db="EMBL/GenBank/DDBJ databases">
        <authorList>
            <person name="Chen Y."/>
            <person name="Dougan E. K."/>
            <person name="Chan C."/>
            <person name="Rhodes N."/>
            <person name="Thang M."/>
        </authorList>
    </citation>
    <scope>NUCLEOTIDE SEQUENCE</scope>
</reference>
<feature type="compositionally biased region" description="Acidic residues" evidence="1">
    <location>
        <begin position="54"/>
        <end position="64"/>
    </location>
</feature>
<gene>
    <name evidence="3" type="ORF">C1SCF055_LOCUS21619</name>
</gene>
<dbReference type="AlphaFoldDB" id="A0A9P1CPA3"/>
<feature type="region of interest" description="Disordered" evidence="1">
    <location>
        <begin position="54"/>
        <end position="78"/>
    </location>
</feature>
<dbReference type="EMBL" id="CAMXCT030002024">
    <property type="protein sequence ID" value="CAL4782323.1"/>
    <property type="molecule type" value="Genomic_DNA"/>
</dbReference>
<evidence type="ECO:0000313" key="3">
    <source>
        <dbReference type="EMBL" id="CAI3995011.1"/>
    </source>
</evidence>
<name>A0A9P1CPA3_9DINO</name>
<evidence type="ECO:0000313" key="5">
    <source>
        <dbReference type="Proteomes" id="UP001152797"/>
    </source>
</evidence>
<protein>
    <submittedName>
        <fullName evidence="3">Uncharacterized protein</fullName>
    </submittedName>
</protein>
<evidence type="ECO:0000313" key="4">
    <source>
        <dbReference type="EMBL" id="CAL4782323.1"/>
    </source>
</evidence>
<dbReference type="EMBL" id="CAMXCT010002024">
    <property type="protein sequence ID" value="CAI3995011.1"/>
    <property type="molecule type" value="Genomic_DNA"/>
</dbReference>
<sequence length="622" mass="71556">MALSNRRGEAVINLFDLQLAPDGDLDPRPVGYEDFCKQESAFITVDDDITVQSDEEELFDDDDGAPGPPRQRPRLDLSPHLDFVERPELDVSPTPTTPLDDTDPAMDLEAWTYLRLERCLMLQNLVGHRSWWKMTPMSHHDHLQCDLRHKCLLWTLPLWRCMSQLAQMIDFDFYDNNMNDMKPWCCPPDQELIALALDIELIQVKLSRLPLLRIRGLLLLVNLMRDSMRQQLADKLRHGRIKFLYDPNYVAAKKKSLEEKKHELESRNTKRKKPQSELRIIKEELEASEDVEMIENDLAPTNALVSDFEQVPTNDLTPKNAQLSKNDMVSQYAKVPAETYFAQSTEPLVYVDMVQNALTPLAMDAPVARCWWKNFFKLVMVIWWLMKLPGASAAPMAMCLTEHEEVKTESSKSWESIFLVLAILALCCAGIYVWKLRADQLRLQRQIDNLEGDLHHGNHRSNVLVVMYDELRGSYDRRTTAYDRARRAFVEQRAAAQELQGALALATQDLGAGYQAQMDVRQHVRRCPLGDEIHIQDGSSVWHRDDECDELYDSGREIRIFQPCAVCSRQDLVVPGDDAMQFFDEHGVRVVNAPPGMQFTWRALRPQLAMQVAGYYRMAKLG</sequence>
<feature type="transmembrane region" description="Helical" evidence="2">
    <location>
        <begin position="417"/>
        <end position="434"/>
    </location>
</feature>
<evidence type="ECO:0000256" key="2">
    <source>
        <dbReference type="SAM" id="Phobius"/>
    </source>
</evidence>
<dbReference type="Proteomes" id="UP001152797">
    <property type="component" value="Unassembled WGS sequence"/>
</dbReference>
<organism evidence="3">
    <name type="scientific">Cladocopium goreaui</name>
    <dbReference type="NCBI Taxonomy" id="2562237"/>
    <lineage>
        <taxon>Eukaryota</taxon>
        <taxon>Sar</taxon>
        <taxon>Alveolata</taxon>
        <taxon>Dinophyceae</taxon>
        <taxon>Suessiales</taxon>
        <taxon>Symbiodiniaceae</taxon>
        <taxon>Cladocopium</taxon>
    </lineage>
</organism>
<reference evidence="4 5" key="2">
    <citation type="submission" date="2024-05" db="EMBL/GenBank/DDBJ databases">
        <authorList>
            <person name="Chen Y."/>
            <person name="Shah S."/>
            <person name="Dougan E. K."/>
            <person name="Thang M."/>
            <person name="Chan C."/>
        </authorList>
    </citation>
    <scope>NUCLEOTIDE SEQUENCE [LARGE SCALE GENOMIC DNA]</scope>
</reference>
<keyword evidence="2" id="KW-0812">Transmembrane</keyword>
<dbReference type="EMBL" id="CAMXCT020002024">
    <property type="protein sequence ID" value="CAL1148386.1"/>
    <property type="molecule type" value="Genomic_DNA"/>
</dbReference>
<accession>A0A9P1CPA3</accession>
<keyword evidence="2" id="KW-1133">Transmembrane helix</keyword>
<comment type="caution">
    <text evidence="3">The sequence shown here is derived from an EMBL/GenBank/DDBJ whole genome shotgun (WGS) entry which is preliminary data.</text>
</comment>